<evidence type="ECO:0000313" key="3">
    <source>
        <dbReference type="Proteomes" id="UP000639772"/>
    </source>
</evidence>
<protein>
    <submittedName>
        <fullName evidence="2">Uncharacterized protein</fullName>
    </submittedName>
</protein>
<organism evidence="2 3">
    <name type="scientific">Vanilla planifolia</name>
    <name type="common">Vanilla</name>
    <dbReference type="NCBI Taxonomy" id="51239"/>
    <lineage>
        <taxon>Eukaryota</taxon>
        <taxon>Viridiplantae</taxon>
        <taxon>Streptophyta</taxon>
        <taxon>Embryophyta</taxon>
        <taxon>Tracheophyta</taxon>
        <taxon>Spermatophyta</taxon>
        <taxon>Magnoliopsida</taxon>
        <taxon>Liliopsida</taxon>
        <taxon>Asparagales</taxon>
        <taxon>Orchidaceae</taxon>
        <taxon>Vanilloideae</taxon>
        <taxon>Vanilleae</taxon>
        <taxon>Vanilla</taxon>
    </lineage>
</organism>
<keyword evidence="1" id="KW-0812">Transmembrane</keyword>
<comment type="caution">
    <text evidence="2">The sequence shown here is derived from an EMBL/GenBank/DDBJ whole genome shotgun (WGS) entry which is preliminary data.</text>
</comment>
<reference evidence="2 3" key="1">
    <citation type="journal article" date="2020" name="Nat. Food">
        <title>A phased Vanilla planifolia genome enables genetic improvement of flavour and production.</title>
        <authorList>
            <person name="Hasing T."/>
            <person name="Tang H."/>
            <person name="Brym M."/>
            <person name="Khazi F."/>
            <person name="Huang T."/>
            <person name="Chambers A.H."/>
        </authorList>
    </citation>
    <scope>NUCLEOTIDE SEQUENCE [LARGE SCALE GENOMIC DNA]</scope>
    <source>
        <tissue evidence="2">Leaf</tissue>
    </source>
</reference>
<dbReference type="EMBL" id="JADCNM010000003">
    <property type="protein sequence ID" value="KAG0490924.1"/>
    <property type="molecule type" value="Genomic_DNA"/>
</dbReference>
<keyword evidence="1" id="KW-0472">Membrane</keyword>
<dbReference type="Proteomes" id="UP000639772">
    <property type="component" value="Chromosome 3"/>
</dbReference>
<name>A0A835RGP6_VANPL</name>
<keyword evidence="1" id="KW-1133">Transmembrane helix</keyword>
<feature type="transmembrane region" description="Helical" evidence="1">
    <location>
        <begin position="44"/>
        <end position="61"/>
    </location>
</feature>
<dbReference type="AlphaFoldDB" id="A0A835RGP6"/>
<sequence length="62" mass="7009">MTGETGDRIEIWLSVAAAVRASAGLSGKEGRRVAQLNERYHLRFFFYSVVRIMFFVIADVLS</sequence>
<evidence type="ECO:0000256" key="1">
    <source>
        <dbReference type="SAM" id="Phobius"/>
    </source>
</evidence>
<accession>A0A835RGP6</accession>
<proteinExistence type="predicted"/>
<evidence type="ECO:0000313" key="2">
    <source>
        <dbReference type="EMBL" id="KAG0490924.1"/>
    </source>
</evidence>
<gene>
    <name evidence="2" type="ORF">HPP92_007787</name>
</gene>